<dbReference type="AlphaFoldDB" id="A0AAD5VVN3"/>
<reference evidence="4" key="1">
    <citation type="submission" date="2022-07" db="EMBL/GenBank/DDBJ databases">
        <title>Genome Sequence of Leucocoprinus birnbaumii.</title>
        <authorList>
            <person name="Buettner E."/>
        </authorList>
    </citation>
    <scope>NUCLEOTIDE SEQUENCE</scope>
    <source>
        <strain evidence="4">VT141</strain>
    </source>
</reference>
<evidence type="ECO:0000313" key="5">
    <source>
        <dbReference type="Proteomes" id="UP001213000"/>
    </source>
</evidence>
<gene>
    <name evidence="4" type="ORF">NP233_g4139</name>
</gene>
<dbReference type="Proteomes" id="UP001213000">
    <property type="component" value="Unassembled WGS sequence"/>
</dbReference>
<organism evidence="4 5">
    <name type="scientific">Leucocoprinus birnbaumii</name>
    <dbReference type="NCBI Taxonomy" id="56174"/>
    <lineage>
        <taxon>Eukaryota</taxon>
        <taxon>Fungi</taxon>
        <taxon>Dikarya</taxon>
        <taxon>Basidiomycota</taxon>
        <taxon>Agaricomycotina</taxon>
        <taxon>Agaricomycetes</taxon>
        <taxon>Agaricomycetidae</taxon>
        <taxon>Agaricales</taxon>
        <taxon>Agaricineae</taxon>
        <taxon>Agaricaceae</taxon>
        <taxon>Leucocoprinus</taxon>
    </lineage>
</organism>
<protein>
    <recommendedName>
        <fullName evidence="3">Nephrocystin 3-like N-terminal domain-containing protein</fullName>
    </recommendedName>
</protein>
<name>A0AAD5VVN3_9AGAR</name>
<dbReference type="InterPro" id="IPR056884">
    <property type="entry name" value="NPHP3-like_N"/>
</dbReference>
<evidence type="ECO:0000313" key="4">
    <source>
        <dbReference type="EMBL" id="KAJ3570836.1"/>
    </source>
</evidence>
<dbReference type="PANTHER" id="PTHR10039:SF14">
    <property type="entry name" value="NACHT DOMAIN-CONTAINING PROTEIN"/>
    <property type="match status" value="1"/>
</dbReference>
<proteinExistence type="predicted"/>
<feature type="region of interest" description="Disordered" evidence="2">
    <location>
        <begin position="212"/>
        <end position="245"/>
    </location>
</feature>
<feature type="domain" description="Nephrocystin 3-like N-terminal" evidence="3">
    <location>
        <begin position="376"/>
        <end position="486"/>
    </location>
</feature>
<keyword evidence="1" id="KW-0677">Repeat</keyword>
<comment type="caution">
    <text evidence="4">The sequence shown here is derived from an EMBL/GenBank/DDBJ whole genome shotgun (WGS) entry which is preliminary data.</text>
</comment>
<evidence type="ECO:0000256" key="1">
    <source>
        <dbReference type="ARBA" id="ARBA00022737"/>
    </source>
</evidence>
<evidence type="ECO:0000259" key="3">
    <source>
        <dbReference type="Pfam" id="PF24883"/>
    </source>
</evidence>
<feature type="region of interest" description="Disordered" evidence="2">
    <location>
        <begin position="147"/>
        <end position="173"/>
    </location>
</feature>
<sequence>MDPPYFFQGVGDNHPVATRQFGSDTRRHSPALSEYQDNRANSIISGSTYQQDVLRPFDSRCPQPQRPSLPWNTLHSQPMPTSNTLSLPPIATLFSPPPRTLISDPPYPPPVLELTSSVNIPSSHEAYPTEVDRERVVLPSIKNLLNPASPSSISRSEQLPRSINPPSAYQSVHTQFPAHHAEDLAHGLCYHPEANHANRIAPVSQLFVPEGSSPYLSRASSRSEIPSRCHSHRPSPLSPRHNVDGHSVERYQTDKGKGRARYVDDSHPRLYPVAKHQSTALVSQSGSVENERARLLQVPSTNSPAGLTEALHPQPSLPAPMSTQAASLNHVAIRTPEIISSNQTNLFTSSHDFAMNNSTIVVHPPGTGSQQSEHSAGVGKSAIVQTVADSLSVSERLIASLFFSRPNGRSNPQRVFPTIAYQLASQDAAYRTYIETIRPPDSPLLEAKAMKEQFRLLIIDPLVKHKLFAKGDDILIAIDGLDECDGDPGADDYEQTCHRRRTFKEVHREIVELISGFVEAHPSIPAIWVIASQPESHITAVFGSDDVKGSYVEESILIDNKEACADVEKFLVASFKKIAETYPNHITKTPWPAYDQLLQITKAASGLFIFGEVVIRFIDDPREENPVSQLNQVLAAIANLRQSRKNNPLSALDVIYTAILSRIPPTRMENLKKMLPLMIYVHRRSINVRDYNCQNMYEHFDISREDAITSFNYLHSVIYFPHVKHIDKTQPQFYHASFRDYLEDPSRSCEYTVEKWNEDLTWPPSATVAGDGDLSNLCKSITWAQRLLKGLSPSGCRVEVLIHRYKISDSGLLQDILDGLDFRSLLLENLHNFSFRDLHREVTAKVCSHL</sequence>
<dbReference type="Pfam" id="PF24883">
    <property type="entry name" value="NPHP3_N"/>
    <property type="match status" value="1"/>
</dbReference>
<dbReference type="EMBL" id="JANIEX010000216">
    <property type="protein sequence ID" value="KAJ3570836.1"/>
    <property type="molecule type" value="Genomic_DNA"/>
</dbReference>
<feature type="compositionally biased region" description="Low complexity" evidence="2">
    <location>
        <begin position="212"/>
        <end position="223"/>
    </location>
</feature>
<dbReference type="PANTHER" id="PTHR10039">
    <property type="entry name" value="AMELOGENIN"/>
    <property type="match status" value="1"/>
</dbReference>
<evidence type="ECO:0000256" key="2">
    <source>
        <dbReference type="SAM" id="MobiDB-lite"/>
    </source>
</evidence>
<keyword evidence="5" id="KW-1185">Reference proteome</keyword>
<accession>A0AAD5VVN3</accession>